<protein>
    <submittedName>
        <fullName evidence="2">Predicted dithiol-disulfide isomerase, DsbA family</fullName>
    </submittedName>
</protein>
<evidence type="ECO:0000313" key="3">
    <source>
        <dbReference type="Proteomes" id="UP000184010"/>
    </source>
</evidence>
<dbReference type="PANTHER" id="PTHR13887">
    <property type="entry name" value="GLUTATHIONE S-TRANSFERASE KAPPA"/>
    <property type="match status" value="1"/>
</dbReference>
<name>A0A1M7SZM2_9FIRM</name>
<dbReference type="AlphaFoldDB" id="A0A1M7SZM2"/>
<dbReference type="STRING" id="1121395.SAMN02745215_01356"/>
<accession>A0A1M7SZM2</accession>
<dbReference type="GO" id="GO:0016491">
    <property type="term" value="F:oxidoreductase activity"/>
    <property type="evidence" value="ECO:0007669"/>
    <property type="project" value="InterPro"/>
</dbReference>
<dbReference type="SUPFAM" id="SSF52833">
    <property type="entry name" value="Thioredoxin-like"/>
    <property type="match status" value="1"/>
</dbReference>
<evidence type="ECO:0000313" key="2">
    <source>
        <dbReference type="EMBL" id="SHN63908.1"/>
    </source>
</evidence>
<feature type="domain" description="DSBA-like thioredoxin" evidence="1">
    <location>
        <begin position="3"/>
        <end position="183"/>
    </location>
</feature>
<dbReference type="InterPro" id="IPR036249">
    <property type="entry name" value="Thioredoxin-like_sf"/>
</dbReference>
<sequence length="200" mass="22960">MMQLEVFFDYTCPYCYLAFHELKQILPEYPELTIQWRPCEINPQTEPRMSDWDEASLWLIELRPRLKQADLSIHRPFEPGNYTSLAIQGLLFLDGQGADIIRYNEAVYSAVFRDGKDIENIDVLSDCAALAGGDVDAFRQALVSGTYREKQLALNQYAWQENALDSVPSFRLGDARLNAVYGAGVLRQQLTEFFEKHIAR</sequence>
<dbReference type="GO" id="GO:0016853">
    <property type="term" value="F:isomerase activity"/>
    <property type="evidence" value="ECO:0007669"/>
    <property type="project" value="UniProtKB-KW"/>
</dbReference>
<dbReference type="InterPro" id="IPR011767">
    <property type="entry name" value="GLR_AS"/>
</dbReference>
<dbReference type="InterPro" id="IPR001853">
    <property type="entry name" value="DSBA-like_thioredoxin_dom"/>
</dbReference>
<gene>
    <name evidence="2" type="ORF">SAMN02745215_01356</name>
</gene>
<keyword evidence="2" id="KW-0413">Isomerase</keyword>
<proteinExistence type="predicted"/>
<dbReference type="PANTHER" id="PTHR13887:SF41">
    <property type="entry name" value="THIOREDOXIN SUPERFAMILY PROTEIN"/>
    <property type="match status" value="1"/>
</dbReference>
<dbReference type="EMBL" id="FRDN01000005">
    <property type="protein sequence ID" value="SHN63908.1"/>
    <property type="molecule type" value="Genomic_DNA"/>
</dbReference>
<dbReference type="Gene3D" id="3.40.30.10">
    <property type="entry name" value="Glutaredoxin"/>
    <property type="match status" value="1"/>
</dbReference>
<dbReference type="RefSeq" id="WP_072771892.1">
    <property type="nucleotide sequence ID" value="NZ_FRDN01000005.1"/>
</dbReference>
<dbReference type="Pfam" id="PF01323">
    <property type="entry name" value="DSBA"/>
    <property type="match status" value="1"/>
</dbReference>
<evidence type="ECO:0000259" key="1">
    <source>
        <dbReference type="Pfam" id="PF01323"/>
    </source>
</evidence>
<organism evidence="2 3">
    <name type="scientific">Desulfitobacterium chlororespirans DSM 11544</name>
    <dbReference type="NCBI Taxonomy" id="1121395"/>
    <lineage>
        <taxon>Bacteria</taxon>
        <taxon>Bacillati</taxon>
        <taxon>Bacillota</taxon>
        <taxon>Clostridia</taxon>
        <taxon>Eubacteriales</taxon>
        <taxon>Desulfitobacteriaceae</taxon>
        <taxon>Desulfitobacterium</taxon>
    </lineage>
</organism>
<dbReference type="Proteomes" id="UP000184010">
    <property type="component" value="Unassembled WGS sequence"/>
</dbReference>
<reference evidence="3" key="1">
    <citation type="submission" date="2016-12" db="EMBL/GenBank/DDBJ databases">
        <authorList>
            <person name="Varghese N."/>
            <person name="Submissions S."/>
        </authorList>
    </citation>
    <scope>NUCLEOTIDE SEQUENCE [LARGE SCALE GENOMIC DNA]</scope>
    <source>
        <strain evidence="3">DSM 11544</strain>
    </source>
</reference>
<keyword evidence="3" id="KW-1185">Reference proteome</keyword>
<dbReference type="PROSITE" id="PS00195">
    <property type="entry name" value="GLUTAREDOXIN_1"/>
    <property type="match status" value="1"/>
</dbReference>